<comment type="caution">
    <text evidence="1">The sequence shown here is derived from an EMBL/GenBank/DDBJ whole genome shotgun (WGS) entry which is preliminary data.</text>
</comment>
<dbReference type="Proteomes" id="UP000179797">
    <property type="component" value="Unassembled WGS sequence"/>
</dbReference>
<sequence length="130" mass="15259">MSDFLKEIQQVASLITNKRYPKSEEEIQQPYKEILFDYSEYTLFQTAFLALLSEKYTKEIFPKVAEAAKERFINFFNDGRTEQFIRLQYLELPEEGSEEWTLCYENEDAFGPISHVDMKGWEMVGTALSG</sequence>
<gene>
    <name evidence="1" type="ORF">NH26_14675</name>
</gene>
<reference evidence="1 2" key="1">
    <citation type="journal article" date="2012" name="Int. J. Syst. Evol. Microbiol.">
        <title>Flammeovirga pacifica sp. nov., isolated from deep-sea sediment.</title>
        <authorList>
            <person name="Xu H."/>
            <person name="Fu Y."/>
            <person name="Yang N."/>
            <person name="Ding Z."/>
            <person name="Lai Q."/>
            <person name="Zeng R."/>
        </authorList>
    </citation>
    <scope>NUCLEOTIDE SEQUENCE [LARGE SCALE GENOMIC DNA]</scope>
    <source>
        <strain evidence="2">DSM 24597 / LMG 26175 / WPAGA1</strain>
    </source>
</reference>
<evidence type="ECO:0000313" key="2">
    <source>
        <dbReference type="Proteomes" id="UP000179797"/>
    </source>
</evidence>
<dbReference type="EMBL" id="JRYR02000001">
    <property type="protein sequence ID" value="OHX67502.1"/>
    <property type="molecule type" value="Genomic_DNA"/>
</dbReference>
<proteinExistence type="predicted"/>
<dbReference type="RefSeq" id="WP_139263087.1">
    <property type="nucleotide sequence ID" value="NZ_JRYR02000001.1"/>
</dbReference>
<accession>A0A1S1Z2N9</accession>
<dbReference type="STRING" id="915059.NH26_14675"/>
<name>A0A1S1Z2N9_FLAPC</name>
<organism evidence="1 2">
    <name type="scientific">Flammeovirga pacifica</name>
    <dbReference type="NCBI Taxonomy" id="915059"/>
    <lineage>
        <taxon>Bacteria</taxon>
        <taxon>Pseudomonadati</taxon>
        <taxon>Bacteroidota</taxon>
        <taxon>Cytophagia</taxon>
        <taxon>Cytophagales</taxon>
        <taxon>Flammeovirgaceae</taxon>
        <taxon>Flammeovirga</taxon>
    </lineage>
</organism>
<keyword evidence="2" id="KW-1185">Reference proteome</keyword>
<dbReference type="AlphaFoldDB" id="A0A1S1Z2N9"/>
<evidence type="ECO:0000313" key="1">
    <source>
        <dbReference type="EMBL" id="OHX67502.1"/>
    </source>
</evidence>
<protein>
    <submittedName>
        <fullName evidence="1">Uncharacterized protein</fullName>
    </submittedName>
</protein>